<organism evidence="1 2">
    <name type="scientific">Alectoria fallacina</name>
    <dbReference type="NCBI Taxonomy" id="1903189"/>
    <lineage>
        <taxon>Eukaryota</taxon>
        <taxon>Fungi</taxon>
        <taxon>Dikarya</taxon>
        <taxon>Ascomycota</taxon>
        <taxon>Pezizomycotina</taxon>
        <taxon>Lecanoromycetes</taxon>
        <taxon>OSLEUM clade</taxon>
        <taxon>Lecanoromycetidae</taxon>
        <taxon>Lecanorales</taxon>
        <taxon>Lecanorineae</taxon>
        <taxon>Parmeliaceae</taxon>
        <taxon>Alectoria</taxon>
    </lineage>
</organism>
<keyword evidence="2" id="KW-1185">Reference proteome</keyword>
<evidence type="ECO:0000313" key="1">
    <source>
        <dbReference type="EMBL" id="CAF9917905.1"/>
    </source>
</evidence>
<dbReference type="EMBL" id="CAJPDR010000105">
    <property type="protein sequence ID" value="CAF9917905.1"/>
    <property type="molecule type" value="Genomic_DNA"/>
</dbReference>
<comment type="caution">
    <text evidence="1">The sequence shown here is derived from an EMBL/GenBank/DDBJ whole genome shotgun (WGS) entry which is preliminary data.</text>
</comment>
<protein>
    <submittedName>
        <fullName evidence="1">Uncharacterized protein</fullName>
    </submittedName>
</protein>
<proteinExistence type="predicted"/>
<dbReference type="Proteomes" id="UP000664203">
    <property type="component" value="Unassembled WGS sequence"/>
</dbReference>
<evidence type="ECO:0000313" key="2">
    <source>
        <dbReference type="Proteomes" id="UP000664203"/>
    </source>
</evidence>
<name>A0A8H3IEL6_9LECA</name>
<accession>A0A8H3IEL6</accession>
<reference evidence="1" key="1">
    <citation type="submission" date="2021-03" db="EMBL/GenBank/DDBJ databases">
        <authorList>
            <person name="Tagirdzhanova G."/>
        </authorList>
    </citation>
    <scope>NUCLEOTIDE SEQUENCE</scope>
</reference>
<dbReference type="AlphaFoldDB" id="A0A8H3IEL6"/>
<gene>
    <name evidence="1" type="ORF">ALECFALPRED_000419</name>
</gene>
<sequence length="106" mass="11955">MPSAQQLAKLDQILLVYANGDPLAVEGLKLTYISLQINLPAPTAAQAKIREVDQIRRTLKMFHAVKIGEQFDKINADITELTRLLFPDDHGMACELVKEDYRCETQ</sequence>
<dbReference type="OrthoDB" id="5333386at2759"/>